<dbReference type="Proteomes" id="UP000285961">
    <property type="component" value="Unassembled WGS sequence"/>
</dbReference>
<dbReference type="SUPFAM" id="SSF143011">
    <property type="entry name" value="RelE-like"/>
    <property type="match status" value="1"/>
</dbReference>
<gene>
    <name evidence="1" type="ORF">C4532_18450</name>
</gene>
<dbReference type="Pfam" id="PF05973">
    <property type="entry name" value="Gp49"/>
    <property type="match status" value="1"/>
</dbReference>
<dbReference type="InterPro" id="IPR009241">
    <property type="entry name" value="HigB-like"/>
</dbReference>
<comment type="caution">
    <text evidence="1">The sequence shown here is derived from an EMBL/GenBank/DDBJ whole genome shotgun (WGS) entry which is preliminary data.</text>
</comment>
<accession>A0A419EPP0</accession>
<organism evidence="1 2">
    <name type="scientific">Candidatus Abyssobacteria bacterium SURF_17</name>
    <dbReference type="NCBI Taxonomy" id="2093361"/>
    <lineage>
        <taxon>Bacteria</taxon>
        <taxon>Pseudomonadati</taxon>
        <taxon>Candidatus Hydrogenedentota</taxon>
        <taxon>Candidatus Abyssobacteria</taxon>
    </lineage>
</organism>
<proteinExistence type="predicted"/>
<dbReference type="AlphaFoldDB" id="A0A419EPP0"/>
<dbReference type="EMBL" id="QZKI01000131">
    <property type="protein sequence ID" value="RJP65039.1"/>
    <property type="molecule type" value="Genomic_DNA"/>
</dbReference>
<dbReference type="InterPro" id="IPR035093">
    <property type="entry name" value="RelE/ParE_toxin_dom_sf"/>
</dbReference>
<protein>
    <submittedName>
        <fullName evidence="1">Type II toxin-antitoxin system RelE/ParE family toxin</fullName>
    </submittedName>
</protein>
<name>A0A419EPP0_9BACT</name>
<sequence>MQDFLDSLPAKAARKVTWVLKLIEDLDVVPSSYFKKLAGTEDIGECRITFRSNAYRILCFFADDSVVVLTQGFMKKTPKTPRSEIEKAKAMRRDFLRRRIGKHE</sequence>
<evidence type="ECO:0000313" key="2">
    <source>
        <dbReference type="Proteomes" id="UP000285961"/>
    </source>
</evidence>
<reference evidence="1 2" key="1">
    <citation type="journal article" date="2017" name="ISME J.">
        <title>Energy and carbon metabolisms in a deep terrestrial subsurface fluid microbial community.</title>
        <authorList>
            <person name="Momper L."/>
            <person name="Jungbluth S.P."/>
            <person name="Lee M.D."/>
            <person name="Amend J.P."/>
        </authorList>
    </citation>
    <scope>NUCLEOTIDE SEQUENCE [LARGE SCALE GENOMIC DNA]</scope>
    <source>
        <strain evidence="1">SURF_17</strain>
    </source>
</reference>
<evidence type="ECO:0000313" key="1">
    <source>
        <dbReference type="EMBL" id="RJP65039.1"/>
    </source>
</evidence>